<dbReference type="STRING" id="1531966.A0A0A1TCW6"/>
<dbReference type="CDD" id="cd13426">
    <property type="entry name" value="Peptidase_G1"/>
    <property type="match status" value="1"/>
</dbReference>
<reference evidence="2 3" key="1">
    <citation type="journal article" date="2015" name="Genome Announc.">
        <title>Draft Genome Sequence and Gene Annotation of the Entomopathogenic Fungus Verticillium hemipterigenum.</title>
        <authorList>
            <person name="Horn F."/>
            <person name="Habel A."/>
            <person name="Scharf D.H."/>
            <person name="Dworschak J."/>
            <person name="Brakhage A.A."/>
            <person name="Guthke R."/>
            <person name="Hertweck C."/>
            <person name="Linde J."/>
        </authorList>
    </citation>
    <scope>NUCLEOTIDE SEQUENCE [LARGE SCALE GENOMIC DNA]</scope>
</reference>
<dbReference type="PANTHER" id="PTHR37536">
    <property type="entry name" value="PUTATIVE (AFU_ORTHOLOGUE AFUA_3G02970)-RELATED"/>
    <property type="match status" value="1"/>
</dbReference>
<dbReference type="InterPro" id="IPR013320">
    <property type="entry name" value="ConA-like_dom_sf"/>
</dbReference>
<sequence length="211" mass="22900">MISVILSQPTGVDKSCQASWTMPNFTILTNQTANQPQYNYQRVGLDGTSSQCNALLQGGTFAMYKSNTLSYGFWYEFYPTGPTLMGSPTLSPGDNVFVQVVATSITTGTVYVENTTTEKTRTINLTAPSGSKLCQTAVEWIEENPNTSKKAFLTFSNFFFNECYAEDSNGKVYDLTGSQGRTLSSSSAGQQCHPSNAQGSSVQIIYDGPTN</sequence>
<dbReference type="OrthoDB" id="2862635at2759"/>
<dbReference type="Proteomes" id="UP000039046">
    <property type="component" value="Unassembled WGS sequence"/>
</dbReference>
<dbReference type="PRINTS" id="PR00977">
    <property type="entry name" value="SCYTLDPTASE"/>
</dbReference>
<protein>
    <submittedName>
        <fullName evidence="2">Uncharacterized protein</fullName>
    </submittedName>
</protein>
<dbReference type="InterPro" id="IPR038656">
    <property type="entry name" value="Peptidase_G1_sf"/>
</dbReference>
<gene>
    <name evidence="2" type="ORF">VHEMI10398</name>
</gene>
<dbReference type="HOGENOM" id="CLU_066466_3_1_1"/>
<dbReference type="InterPro" id="IPR000250">
    <property type="entry name" value="Peptidase_G1"/>
</dbReference>
<name>A0A0A1TCW6_9HYPO</name>
<feature type="active site" description="Proton acceptor" evidence="1">
    <location>
        <position position="143"/>
    </location>
</feature>
<dbReference type="AlphaFoldDB" id="A0A0A1TCW6"/>
<evidence type="ECO:0000313" key="3">
    <source>
        <dbReference type="Proteomes" id="UP000039046"/>
    </source>
</evidence>
<keyword evidence="3" id="KW-1185">Reference proteome</keyword>
<dbReference type="PANTHER" id="PTHR37536:SF1">
    <property type="entry name" value="ASPERGILLOPEPSIN, PUTAITVE (AFU_ORTHOLOGUE AFUA_7G01200)"/>
    <property type="match status" value="1"/>
</dbReference>
<proteinExistence type="predicted"/>
<evidence type="ECO:0000256" key="1">
    <source>
        <dbReference type="PIRSR" id="PIRSR600250-50"/>
    </source>
</evidence>
<evidence type="ECO:0000313" key="2">
    <source>
        <dbReference type="EMBL" id="CEJ94891.1"/>
    </source>
</evidence>
<dbReference type="EMBL" id="CDHN01000008">
    <property type="protein sequence ID" value="CEJ94891.1"/>
    <property type="molecule type" value="Genomic_DNA"/>
</dbReference>
<organism evidence="2 3">
    <name type="scientific">[Torrubiella] hemipterigena</name>
    <dbReference type="NCBI Taxonomy" id="1531966"/>
    <lineage>
        <taxon>Eukaryota</taxon>
        <taxon>Fungi</taxon>
        <taxon>Dikarya</taxon>
        <taxon>Ascomycota</taxon>
        <taxon>Pezizomycotina</taxon>
        <taxon>Sordariomycetes</taxon>
        <taxon>Hypocreomycetidae</taxon>
        <taxon>Hypocreales</taxon>
        <taxon>Clavicipitaceae</taxon>
        <taxon>Clavicipitaceae incertae sedis</taxon>
        <taxon>'Torrubiella' clade</taxon>
    </lineage>
</organism>
<dbReference type="SUPFAM" id="SSF49899">
    <property type="entry name" value="Concanavalin A-like lectins/glucanases"/>
    <property type="match status" value="1"/>
</dbReference>
<dbReference type="GO" id="GO:0070007">
    <property type="term" value="F:glutamic-type endopeptidase activity"/>
    <property type="evidence" value="ECO:0007669"/>
    <property type="project" value="InterPro"/>
</dbReference>
<dbReference type="Pfam" id="PF01828">
    <property type="entry name" value="Peptidase_A4"/>
    <property type="match status" value="1"/>
</dbReference>
<accession>A0A0A1TCW6</accession>
<dbReference type="GO" id="GO:0006508">
    <property type="term" value="P:proteolysis"/>
    <property type="evidence" value="ECO:0007669"/>
    <property type="project" value="InterPro"/>
</dbReference>
<dbReference type="Gene3D" id="2.60.120.700">
    <property type="entry name" value="Peptidase G1"/>
    <property type="match status" value="1"/>
</dbReference>